<dbReference type="GO" id="GO:0006935">
    <property type="term" value="P:chemotaxis"/>
    <property type="evidence" value="ECO:0007669"/>
    <property type="project" value="UniProtKB-ARBA"/>
</dbReference>
<comment type="similarity">
    <text evidence="6">Belongs to the methyl-accepting chemotaxis (MCP) protein family.</text>
</comment>
<proteinExistence type="inferred from homology"/>
<evidence type="ECO:0000313" key="13">
    <source>
        <dbReference type="Proteomes" id="UP000294656"/>
    </source>
</evidence>
<dbReference type="PANTHER" id="PTHR32089">
    <property type="entry name" value="METHYL-ACCEPTING CHEMOTAXIS PROTEIN MCPB"/>
    <property type="match status" value="1"/>
</dbReference>
<keyword evidence="3 9" id="KW-1133">Transmembrane helix</keyword>
<evidence type="ECO:0000256" key="4">
    <source>
        <dbReference type="ARBA" id="ARBA00023136"/>
    </source>
</evidence>
<evidence type="ECO:0000256" key="5">
    <source>
        <dbReference type="ARBA" id="ARBA00023224"/>
    </source>
</evidence>
<sequence>MRIHSIRLKVMLPILSLAAILVALFTFMIVINSIQKNAMSVQAEHYFEAITEVLNADRDIYQARLALERYYANDGDPIQNKRDYEENAQQVFDRFQLYRQFLEDEPKELLDPFESFDEDYKTWVAASDTLIQTTLASNQVSQEFIDLDVKFYKIRNMLDKAGEELRDHTHVMEQKHGSNLDIERYLEGMSEVLNADRDMYQARLAQQEIINGLGDYEERKATFEENAKQAIQRFHSYRTYLSKEPELTKGYEAFDTIYNQWLQESRRLIESPNIENKSHLSEDFMIAEEKFGEIRELLDVAGETVRDYARDIEIKMSEKISFYQDVAVVVLALSFIVALFFGYYVPLKLTQNIDNMASRIREIADGDGDLTQKIQSTSKDELGDLANEFDGFVEQLRVIIANVHQQSNALGKMTHELKNASNNTTEITNALTSVSNSIVSAGHQMSMSNQQMESAASDTASEATKSTQLTEQGIKAVKISHNAISSLISDIEESLTRAKELEESSEAIASVLEVIRNIAEQTNLLALNAAIEAARAGEQGRGFAVVADEVRTLATRTQDSTDEIETMIDRLKVNVKKSSTSTQSSRTNVKHTADNFDEVIRTFDALNESFDKVQSMAAQTAQATQEQSTVANNINENLLSLQEQTNQAEKLSKLVESHSDQISELYVGLNNQVGSFKV</sequence>
<evidence type="ECO:0000256" key="2">
    <source>
        <dbReference type="ARBA" id="ARBA00022692"/>
    </source>
</evidence>
<keyword evidence="13" id="KW-1185">Reference proteome</keyword>
<dbReference type="PROSITE" id="PS50885">
    <property type="entry name" value="HAMP"/>
    <property type="match status" value="1"/>
</dbReference>
<dbReference type="GO" id="GO:0007165">
    <property type="term" value="P:signal transduction"/>
    <property type="evidence" value="ECO:0007669"/>
    <property type="project" value="UniProtKB-KW"/>
</dbReference>
<evidence type="ECO:0000256" key="9">
    <source>
        <dbReference type="SAM" id="Phobius"/>
    </source>
</evidence>
<keyword evidence="2 9" id="KW-0812">Transmembrane</keyword>
<dbReference type="OrthoDB" id="2489132at2"/>
<dbReference type="Pfam" id="PF00015">
    <property type="entry name" value="MCPsignal"/>
    <property type="match status" value="1"/>
</dbReference>
<dbReference type="InterPro" id="IPR004089">
    <property type="entry name" value="MCPsignal_dom"/>
</dbReference>
<dbReference type="SMART" id="SM00283">
    <property type="entry name" value="MA"/>
    <property type="match status" value="1"/>
</dbReference>
<dbReference type="Proteomes" id="UP000294656">
    <property type="component" value="Unassembled WGS sequence"/>
</dbReference>
<organism evidence="12 13">
    <name type="scientific">Marinomonas balearica</name>
    <dbReference type="NCBI Taxonomy" id="491947"/>
    <lineage>
        <taxon>Bacteria</taxon>
        <taxon>Pseudomonadati</taxon>
        <taxon>Pseudomonadota</taxon>
        <taxon>Gammaproteobacteria</taxon>
        <taxon>Oceanospirillales</taxon>
        <taxon>Oceanospirillaceae</taxon>
        <taxon>Marinomonas</taxon>
    </lineage>
</organism>
<dbReference type="Gene3D" id="1.10.287.950">
    <property type="entry name" value="Methyl-accepting chemotaxis protein"/>
    <property type="match status" value="1"/>
</dbReference>
<evidence type="ECO:0000256" key="8">
    <source>
        <dbReference type="SAM" id="Coils"/>
    </source>
</evidence>
<dbReference type="AlphaFoldDB" id="A0A4R6MCX8"/>
<evidence type="ECO:0000313" key="12">
    <source>
        <dbReference type="EMBL" id="TDO99364.1"/>
    </source>
</evidence>
<keyword evidence="4 9" id="KW-0472">Membrane</keyword>
<feature type="domain" description="HAMP" evidence="11">
    <location>
        <begin position="347"/>
        <end position="401"/>
    </location>
</feature>
<accession>A0A4R6MCX8</accession>
<dbReference type="Pfam" id="PF00672">
    <property type="entry name" value="HAMP"/>
    <property type="match status" value="1"/>
</dbReference>
<comment type="caution">
    <text evidence="12">The sequence shown here is derived from an EMBL/GenBank/DDBJ whole genome shotgun (WGS) entry which is preliminary data.</text>
</comment>
<evidence type="ECO:0000259" key="11">
    <source>
        <dbReference type="PROSITE" id="PS50885"/>
    </source>
</evidence>
<dbReference type="RefSeq" id="WP_133502230.1">
    <property type="nucleotide sequence ID" value="NZ_SNXC01000009.1"/>
</dbReference>
<dbReference type="SMART" id="SM00304">
    <property type="entry name" value="HAMP"/>
    <property type="match status" value="1"/>
</dbReference>
<protein>
    <submittedName>
        <fullName evidence="12">Methyl-accepting chemotaxis protein</fullName>
    </submittedName>
</protein>
<dbReference type="FunFam" id="1.10.287.950:FF:000001">
    <property type="entry name" value="Methyl-accepting chemotaxis sensory transducer"/>
    <property type="match status" value="1"/>
</dbReference>
<dbReference type="PROSITE" id="PS50111">
    <property type="entry name" value="CHEMOTAXIS_TRANSDUC_2"/>
    <property type="match status" value="1"/>
</dbReference>
<dbReference type="EMBL" id="SNXC01000009">
    <property type="protein sequence ID" value="TDO99364.1"/>
    <property type="molecule type" value="Genomic_DNA"/>
</dbReference>
<dbReference type="InterPro" id="IPR003660">
    <property type="entry name" value="HAMP_dom"/>
</dbReference>
<dbReference type="PANTHER" id="PTHR32089:SF119">
    <property type="entry name" value="METHYL-ACCEPTING CHEMOTAXIS PROTEIN CTPL"/>
    <property type="match status" value="1"/>
</dbReference>
<name>A0A4R6MCX8_9GAMM</name>
<feature type="domain" description="Methyl-accepting transducer" evidence="10">
    <location>
        <begin position="406"/>
        <end position="642"/>
    </location>
</feature>
<evidence type="ECO:0000256" key="6">
    <source>
        <dbReference type="ARBA" id="ARBA00029447"/>
    </source>
</evidence>
<keyword evidence="8" id="KW-0175">Coiled coil</keyword>
<reference evidence="12 13" key="1">
    <citation type="submission" date="2019-03" db="EMBL/GenBank/DDBJ databases">
        <title>Genomic Encyclopedia of Type Strains, Phase III (KMG-III): the genomes of soil and plant-associated and newly described type strains.</title>
        <authorList>
            <person name="Whitman W."/>
        </authorList>
    </citation>
    <scope>NUCLEOTIDE SEQUENCE [LARGE SCALE GENOMIC DNA]</scope>
    <source>
        <strain evidence="12 13">CECT 7378</strain>
    </source>
</reference>
<evidence type="ECO:0000256" key="7">
    <source>
        <dbReference type="PROSITE-ProRule" id="PRU00284"/>
    </source>
</evidence>
<dbReference type="GO" id="GO:0016020">
    <property type="term" value="C:membrane"/>
    <property type="evidence" value="ECO:0007669"/>
    <property type="project" value="UniProtKB-SubCell"/>
</dbReference>
<evidence type="ECO:0000259" key="10">
    <source>
        <dbReference type="PROSITE" id="PS50111"/>
    </source>
</evidence>
<evidence type="ECO:0000256" key="3">
    <source>
        <dbReference type="ARBA" id="ARBA00022989"/>
    </source>
</evidence>
<feature type="transmembrane region" description="Helical" evidence="9">
    <location>
        <begin position="326"/>
        <end position="346"/>
    </location>
</feature>
<gene>
    <name evidence="12" type="ORF">DFP79_0345</name>
</gene>
<comment type="subcellular location">
    <subcellularLocation>
        <location evidence="1">Membrane</location>
        <topology evidence="1">Multi-pass membrane protein</topology>
    </subcellularLocation>
</comment>
<keyword evidence="5 7" id="KW-0807">Transducer</keyword>
<dbReference type="SUPFAM" id="SSF58104">
    <property type="entry name" value="Methyl-accepting chemotaxis protein (MCP) signaling domain"/>
    <property type="match status" value="1"/>
</dbReference>
<feature type="coiled-coil region" evidence="8">
    <location>
        <begin position="631"/>
        <end position="661"/>
    </location>
</feature>
<dbReference type="CDD" id="cd06225">
    <property type="entry name" value="HAMP"/>
    <property type="match status" value="1"/>
</dbReference>
<evidence type="ECO:0000256" key="1">
    <source>
        <dbReference type="ARBA" id="ARBA00004141"/>
    </source>
</evidence>
<feature type="transmembrane region" description="Helical" evidence="9">
    <location>
        <begin position="12"/>
        <end position="31"/>
    </location>
</feature>